<keyword evidence="1" id="KW-0812">Transmembrane</keyword>
<feature type="transmembrane region" description="Helical" evidence="1">
    <location>
        <begin position="32"/>
        <end position="50"/>
    </location>
</feature>
<comment type="caution">
    <text evidence="2">The sequence shown here is derived from an EMBL/GenBank/DDBJ whole genome shotgun (WGS) entry which is preliminary data.</text>
</comment>
<sequence>MAEAEAEECPPGLSWPTIACILSYGGDARDVAINYSLLCVSSAAALVLLLRTAPSSPRSLAAALRWQAAAFAAVTAFQLGLCMVLGCAGISIIWNATNGFMWQQLASKAVATQLSKGFVAQERPKFSFLISRDEPASAAVVVSLVLGLAADVYYAVTNPLITTIAHLCALALGAGIGVLYSRE</sequence>
<evidence type="ECO:0000313" key="2">
    <source>
        <dbReference type="EMBL" id="KAL1512305.1"/>
    </source>
</evidence>
<organism evidence="2 3">
    <name type="scientific">Prymnesium parvum</name>
    <name type="common">Toxic golden alga</name>
    <dbReference type="NCBI Taxonomy" id="97485"/>
    <lineage>
        <taxon>Eukaryota</taxon>
        <taxon>Haptista</taxon>
        <taxon>Haptophyta</taxon>
        <taxon>Prymnesiophyceae</taxon>
        <taxon>Prymnesiales</taxon>
        <taxon>Prymnesiaceae</taxon>
        <taxon>Prymnesium</taxon>
    </lineage>
</organism>
<dbReference type="Proteomes" id="UP001515480">
    <property type="component" value="Unassembled WGS sequence"/>
</dbReference>
<accession>A0AB34J6J9</accession>
<protein>
    <submittedName>
        <fullName evidence="2">Uncharacterized protein</fullName>
    </submittedName>
</protein>
<reference evidence="2 3" key="1">
    <citation type="journal article" date="2024" name="Science">
        <title>Giant polyketide synthase enzymes in the biosynthesis of giant marine polyether toxins.</title>
        <authorList>
            <person name="Fallon T.R."/>
            <person name="Shende V.V."/>
            <person name="Wierzbicki I.H."/>
            <person name="Pendleton A.L."/>
            <person name="Watervoot N.F."/>
            <person name="Auber R.P."/>
            <person name="Gonzalez D.J."/>
            <person name="Wisecaver J.H."/>
            <person name="Moore B.S."/>
        </authorList>
    </citation>
    <scope>NUCLEOTIDE SEQUENCE [LARGE SCALE GENOMIC DNA]</scope>
    <source>
        <strain evidence="2 3">12B1</strain>
    </source>
</reference>
<keyword evidence="3" id="KW-1185">Reference proteome</keyword>
<feature type="transmembrane region" description="Helical" evidence="1">
    <location>
        <begin position="71"/>
        <end position="94"/>
    </location>
</feature>
<feature type="transmembrane region" description="Helical" evidence="1">
    <location>
        <begin position="163"/>
        <end position="181"/>
    </location>
</feature>
<evidence type="ECO:0000313" key="3">
    <source>
        <dbReference type="Proteomes" id="UP001515480"/>
    </source>
</evidence>
<proteinExistence type="predicted"/>
<keyword evidence="1" id="KW-1133">Transmembrane helix</keyword>
<gene>
    <name evidence="2" type="ORF">AB1Y20_005567</name>
</gene>
<keyword evidence="1" id="KW-0472">Membrane</keyword>
<dbReference type="EMBL" id="JBGBPQ010000013">
    <property type="protein sequence ID" value="KAL1512305.1"/>
    <property type="molecule type" value="Genomic_DNA"/>
</dbReference>
<dbReference type="AlphaFoldDB" id="A0AB34J6J9"/>
<evidence type="ECO:0000256" key="1">
    <source>
        <dbReference type="SAM" id="Phobius"/>
    </source>
</evidence>
<name>A0AB34J6J9_PRYPA</name>